<sequence length="221" mass="24590">MLQPTTLRFLTDLKANNEKPWFDANRRTYEAARADVVQLTTTLIDGLNASDPDIAGASLQPKKCIFRINRDVRFSANKSPYKTNFGAWFSKGSKHVNAAGYYLNIEPGGSFVAGGLYMPDAPLLAAIRQEIDYTVDEFNQILTAPTFTAYYDGLNRDDVLQRPPKGYAADNPAIEYLKLKSFTAWHRLPDDALTQPNLAQHVLAAFAALQPLVTYLNRAVS</sequence>
<dbReference type="InterPro" id="IPR015996">
    <property type="entry name" value="UCP028451"/>
</dbReference>
<dbReference type="KEGG" id="smon:AWR27_10270"/>
<evidence type="ECO:0000313" key="1">
    <source>
        <dbReference type="EMBL" id="AQG79679.1"/>
    </source>
</evidence>
<protein>
    <recommendedName>
        <fullName evidence="3">TIGR02453 family protein</fullName>
    </recommendedName>
</protein>
<dbReference type="NCBIfam" id="TIGR02453">
    <property type="entry name" value="TIGR02453 family protein"/>
    <property type="match status" value="1"/>
</dbReference>
<dbReference type="OrthoDB" id="9794241at2"/>
<dbReference type="Proteomes" id="UP000187941">
    <property type="component" value="Chromosome"/>
</dbReference>
<dbReference type="PANTHER" id="PTHR36452">
    <property type="entry name" value="CHROMOSOME 12, WHOLE GENOME SHOTGUN SEQUENCE"/>
    <property type="match status" value="1"/>
</dbReference>
<organism evidence="1 2">
    <name type="scientific">Spirosoma montaniterrae</name>
    <dbReference type="NCBI Taxonomy" id="1178516"/>
    <lineage>
        <taxon>Bacteria</taxon>
        <taxon>Pseudomonadati</taxon>
        <taxon>Bacteroidota</taxon>
        <taxon>Cytophagia</taxon>
        <taxon>Cytophagales</taxon>
        <taxon>Cytophagaceae</taxon>
        <taxon>Spirosoma</taxon>
    </lineage>
</organism>
<proteinExistence type="predicted"/>
<reference evidence="1 2" key="1">
    <citation type="submission" date="2016-01" db="EMBL/GenBank/DDBJ databases">
        <authorList>
            <person name="Oliw E.H."/>
        </authorList>
    </citation>
    <scope>NUCLEOTIDE SEQUENCE [LARGE SCALE GENOMIC DNA]</scope>
    <source>
        <strain evidence="1 2">DY10</strain>
    </source>
</reference>
<keyword evidence="2" id="KW-1185">Reference proteome</keyword>
<name>A0A1P9WWC7_9BACT</name>
<dbReference type="AlphaFoldDB" id="A0A1P9WWC7"/>
<evidence type="ECO:0008006" key="3">
    <source>
        <dbReference type="Google" id="ProtNLM"/>
    </source>
</evidence>
<dbReference type="PIRSF" id="PIRSF028451">
    <property type="entry name" value="UCP028451"/>
    <property type="match status" value="1"/>
</dbReference>
<evidence type="ECO:0000313" key="2">
    <source>
        <dbReference type="Proteomes" id="UP000187941"/>
    </source>
</evidence>
<dbReference type="EMBL" id="CP014263">
    <property type="protein sequence ID" value="AQG79679.1"/>
    <property type="molecule type" value="Genomic_DNA"/>
</dbReference>
<dbReference type="RefSeq" id="WP_077131114.1">
    <property type="nucleotide sequence ID" value="NZ_CP014263.1"/>
</dbReference>
<dbReference type="PANTHER" id="PTHR36452:SF1">
    <property type="entry name" value="DUF2461 DOMAIN-CONTAINING PROTEIN"/>
    <property type="match status" value="1"/>
</dbReference>
<dbReference type="Pfam" id="PF09365">
    <property type="entry name" value="DUF2461"/>
    <property type="match status" value="1"/>
</dbReference>
<accession>A0A1P9WWC7</accession>
<dbReference type="STRING" id="1178516.AWR27_10270"/>
<dbReference type="InterPro" id="IPR012808">
    <property type="entry name" value="CHP02453"/>
</dbReference>
<gene>
    <name evidence="1" type="ORF">AWR27_10270</name>
</gene>